<dbReference type="InterPro" id="IPR000887">
    <property type="entry name" value="Aldlse_KDPG_KHG"/>
</dbReference>
<comment type="pathway">
    <text evidence="1">Carbohydrate acid metabolism.</text>
</comment>
<organism evidence="6 7">
    <name type="scientific">Qipengyuania citrea</name>
    <dbReference type="NCBI Taxonomy" id="225971"/>
    <lineage>
        <taxon>Bacteria</taxon>
        <taxon>Pseudomonadati</taxon>
        <taxon>Pseudomonadota</taxon>
        <taxon>Alphaproteobacteria</taxon>
        <taxon>Sphingomonadales</taxon>
        <taxon>Erythrobacteraceae</taxon>
        <taxon>Qipengyuania</taxon>
    </lineage>
</organism>
<comment type="subunit">
    <text evidence="3">Homotrimer.</text>
</comment>
<gene>
    <name evidence="6" type="ORF">NCF85_08005</name>
</gene>
<dbReference type="RefSeq" id="WP_301641255.1">
    <property type="nucleotide sequence ID" value="NZ_CP098494.1"/>
</dbReference>
<dbReference type="Proteomes" id="UP001056619">
    <property type="component" value="Chromosome"/>
</dbReference>
<protein>
    <submittedName>
        <fullName evidence="6">2-dehydro-3-deoxy-6-phosphogalactonate aldolase</fullName>
    </submittedName>
</protein>
<dbReference type="Pfam" id="PF01081">
    <property type="entry name" value="Aldolase"/>
    <property type="match status" value="1"/>
</dbReference>
<dbReference type="EMBL" id="CP098494">
    <property type="protein sequence ID" value="USA60068.1"/>
    <property type="molecule type" value="Genomic_DNA"/>
</dbReference>
<evidence type="ECO:0000256" key="5">
    <source>
        <dbReference type="ARBA" id="ARBA00023277"/>
    </source>
</evidence>
<evidence type="ECO:0000256" key="4">
    <source>
        <dbReference type="ARBA" id="ARBA00023239"/>
    </source>
</evidence>
<dbReference type="SUPFAM" id="SSF51569">
    <property type="entry name" value="Aldolase"/>
    <property type="match status" value="1"/>
</dbReference>
<dbReference type="NCBIfam" id="NF006600">
    <property type="entry name" value="PRK09140.1"/>
    <property type="match status" value="1"/>
</dbReference>
<dbReference type="Gene3D" id="3.20.20.70">
    <property type="entry name" value="Aldolase class I"/>
    <property type="match status" value="1"/>
</dbReference>
<keyword evidence="5" id="KW-0119">Carbohydrate metabolism</keyword>
<keyword evidence="4" id="KW-0456">Lyase</keyword>
<reference evidence="6 7" key="1">
    <citation type="submission" date="2022-06" db="EMBL/GenBank/DDBJ databases">
        <authorList>
            <person name="Liu G."/>
        </authorList>
    </citation>
    <scope>NUCLEOTIDE SEQUENCE [LARGE SCALE GENOMIC DNA]</scope>
    <source>
        <strain evidence="6 7">E4</strain>
    </source>
</reference>
<sequence>MDALAEFRMHFAACPLVAIIRGVQPEEAESIGGALVEAGFRIIEVPLNSPRPFNSIERLARRFGTEALIGGGTVLDADAVARLADAGGRIAVSPNTNGDVIRRSVVAGLVSAPGYFTPTEAFAALDAGAHALKLFPAEAGSPALVKAHRAVLPRVVPLLVVGGITPGGMQSFRAAGADGFGLGGALYRPGSTAQEVARRARTFVDALSESV</sequence>
<evidence type="ECO:0000313" key="7">
    <source>
        <dbReference type="Proteomes" id="UP001056619"/>
    </source>
</evidence>
<evidence type="ECO:0000256" key="1">
    <source>
        <dbReference type="ARBA" id="ARBA00004761"/>
    </source>
</evidence>
<dbReference type="CDD" id="cd00452">
    <property type="entry name" value="KDPG_aldolase"/>
    <property type="match status" value="1"/>
</dbReference>
<dbReference type="InterPro" id="IPR013785">
    <property type="entry name" value="Aldolase_TIM"/>
</dbReference>
<accession>A0ABY4U3W6</accession>
<name>A0ABY4U3W6_9SPHN</name>
<proteinExistence type="inferred from homology"/>
<dbReference type="PANTHER" id="PTHR30246:SF1">
    <property type="entry name" value="2-DEHYDRO-3-DEOXY-6-PHOSPHOGALACTONATE ALDOLASE-RELATED"/>
    <property type="match status" value="1"/>
</dbReference>
<evidence type="ECO:0000313" key="6">
    <source>
        <dbReference type="EMBL" id="USA60068.1"/>
    </source>
</evidence>
<dbReference type="PANTHER" id="PTHR30246">
    <property type="entry name" value="2-KETO-3-DEOXY-6-PHOSPHOGLUCONATE ALDOLASE"/>
    <property type="match status" value="1"/>
</dbReference>
<evidence type="ECO:0000256" key="3">
    <source>
        <dbReference type="ARBA" id="ARBA00011233"/>
    </source>
</evidence>
<evidence type="ECO:0000256" key="2">
    <source>
        <dbReference type="ARBA" id="ARBA00006906"/>
    </source>
</evidence>
<keyword evidence="7" id="KW-1185">Reference proteome</keyword>
<comment type="similarity">
    <text evidence="2">Belongs to the KHG/KDPG aldolase family.</text>
</comment>